<dbReference type="OrthoDB" id="3662871at2"/>
<dbReference type="Pfam" id="PF01844">
    <property type="entry name" value="HNH"/>
    <property type="match status" value="1"/>
</dbReference>
<proteinExistence type="inferred from homology"/>
<dbReference type="SMART" id="SM00507">
    <property type="entry name" value="HNHc"/>
    <property type="match status" value="1"/>
</dbReference>
<organism evidence="4 5">
    <name type="scientific">Pseudonocardia autotrophica</name>
    <name type="common">Amycolata autotrophica</name>
    <name type="synonym">Nocardia autotrophica</name>
    <dbReference type="NCBI Taxonomy" id="2074"/>
    <lineage>
        <taxon>Bacteria</taxon>
        <taxon>Bacillati</taxon>
        <taxon>Actinomycetota</taxon>
        <taxon>Actinomycetes</taxon>
        <taxon>Pseudonocardiales</taxon>
        <taxon>Pseudonocardiaceae</taxon>
        <taxon>Pseudonocardia</taxon>
    </lineage>
</organism>
<dbReference type="InterPro" id="IPR003870">
    <property type="entry name" value="DUF222"/>
</dbReference>
<dbReference type="Proteomes" id="UP000194360">
    <property type="component" value="Unassembled WGS sequence"/>
</dbReference>
<evidence type="ECO:0000256" key="1">
    <source>
        <dbReference type="ARBA" id="ARBA00023450"/>
    </source>
</evidence>
<keyword evidence="5" id="KW-1185">Reference proteome</keyword>
<keyword evidence="4" id="KW-0255">Endonuclease</keyword>
<comment type="similarity">
    <text evidence="1">Belongs to the Rv1128c/1148c/1588c/1702c/1945/3466 family.</text>
</comment>
<evidence type="ECO:0000313" key="5">
    <source>
        <dbReference type="Proteomes" id="UP000194360"/>
    </source>
</evidence>
<evidence type="ECO:0000259" key="3">
    <source>
        <dbReference type="SMART" id="SM00507"/>
    </source>
</evidence>
<name>A0A1Y2N6F8_PSEAH</name>
<keyword evidence="4" id="KW-0378">Hydrolase</keyword>
<dbReference type="GO" id="GO:0004519">
    <property type="term" value="F:endonuclease activity"/>
    <property type="evidence" value="ECO:0007669"/>
    <property type="project" value="UniProtKB-KW"/>
</dbReference>
<dbReference type="RefSeq" id="WP_085911695.1">
    <property type="nucleotide sequence ID" value="NZ_AP018920.1"/>
</dbReference>
<dbReference type="Gene3D" id="1.10.30.50">
    <property type="match status" value="1"/>
</dbReference>
<dbReference type="CDD" id="cd00085">
    <property type="entry name" value="HNHc"/>
    <property type="match status" value="1"/>
</dbReference>
<evidence type="ECO:0000256" key="2">
    <source>
        <dbReference type="SAM" id="MobiDB-lite"/>
    </source>
</evidence>
<dbReference type="AlphaFoldDB" id="A0A1Y2N6F8"/>
<dbReference type="GO" id="GO:0003676">
    <property type="term" value="F:nucleic acid binding"/>
    <property type="evidence" value="ECO:0007669"/>
    <property type="project" value="InterPro"/>
</dbReference>
<protein>
    <submittedName>
        <fullName evidence="4">HNH endonuclease</fullName>
    </submittedName>
</protein>
<feature type="domain" description="HNH nuclease" evidence="3">
    <location>
        <begin position="336"/>
        <end position="388"/>
    </location>
</feature>
<sequence>MYEQVAAAKARLDAAVDDLTALLDTAGDDEVCAVQTALEAGARRLDHAAVTALATAQRRGIYAERGYRTPAGALADLLHLDPRRARRFASATEAVSPRIGLDGSALPARLAATAPVFAAGEVSLRHVEVISALLGSAPAARLGPDVWTGAEQALADQAVLCTPAELHTFGVRLLEALDQDGPEPDDAPPPQINELRITRHRNRPGGTLCAHYDDAEQFERIATCLHAMSAPADADDMRTTAERAAEALAELCGFALAHASGRMLPETGGRRPQVVVTIPLDDLEHRARTATLEFAGQATPGALRMLACDAAVLPVVLSGEGRPVDVGRAKRTATDAQRRAVTARDGGCAHPGCDRPPAWCEVHHVLPWERGGPTDLDNLVLLCRIHHRLVHHSGWEIHMTGRRPEFVPPRWIDPQQKPRRKPDPDRIVPPPRAPVDDPRPGSPAETEAPRVRAITFDELTAGITTRTAR</sequence>
<dbReference type="Pfam" id="PF02720">
    <property type="entry name" value="DUF222"/>
    <property type="match status" value="1"/>
</dbReference>
<reference evidence="4 5" key="1">
    <citation type="submission" date="2016-09" db="EMBL/GenBank/DDBJ databases">
        <title>Pseudonocardia autotrophica DSM535, a candidate organism with high potential of specific P450 cytochromes.</title>
        <authorList>
            <person name="Grumaz C."/>
            <person name="Vainshtein Y."/>
            <person name="Kirstahler P."/>
            <person name="Sohn K."/>
        </authorList>
    </citation>
    <scope>NUCLEOTIDE SEQUENCE [LARGE SCALE GENOMIC DNA]</scope>
    <source>
        <strain evidence="4 5">DSM 535</strain>
    </source>
</reference>
<dbReference type="STRING" id="2074.BG845_01408"/>
<comment type="caution">
    <text evidence="4">The sequence shown here is derived from an EMBL/GenBank/DDBJ whole genome shotgun (WGS) entry which is preliminary data.</text>
</comment>
<dbReference type="InterPro" id="IPR003615">
    <property type="entry name" value="HNH_nuc"/>
</dbReference>
<dbReference type="EMBL" id="MIGB01000005">
    <property type="protein sequence ID" value="OSY42488.1"/>
    <property type="molecule type" value="Genomic_DNA"/>
</dbReference>
<gene>
    <name evidence="4" type="ORF">BG845_01408</name>
</gene>
<feature type="region of interest" description="Disordered" evidence="2">
    <location>
        <begin position="405"/>
        <end position="469"/>
    </location>
</feature>
<dbReference type="InterPro" id="IPR002711">
    <property type="entry name" value="HNH"/>
</dbReference>
<keyword evidence="4" id="KW-0540">Nuclease</keyword>
<dbReference type="GO" id="GO:0008270">
    <property type="term" value="F:zinc ion binding"/>
    <property type="evidence" value="ECO:0007669"/>
    <property type="project" value="InterPro"/>
</dbReference>
<evidence type="ECO:0000313" key="4">
    <source>
        <dbReference type="EMBL" id="OSY42488.1"/>
    </source>
</evidence>
<accession>A0A1Y2N6F8</accession>